<keyword evidence="2" id="KW-0472">Membrane</keyword>
<dbReference type="EMBL" id="VSSQ01118188">
    <property type="protein sequence ID" value="MPN52263.1"/>
    <property type="molecule type" value="Genomic_DNA"/>
</dbReference>
<evidence type="ECO:0000313" key="3">
    <source>
        <dbReference type="EMBL" id="MPN52263.1"/>
    </source>
</evidence>
<sequence length="169" mass="17657">MNASVQYTVREVKLNGSSVSGTTFEYWTISTGAMTSNQIDAIMATAQQEKPNVLSSILSDYPNCPVLTVLNTYRDGGGGGGDDNDDTPTPVVIPNNPTPLSPTPGTITDIPDGDVPQAEIPDGETPLAATPATGDNLILWVLAAGVSGIGLVWVSLLGRKRRDEDGSQN</sequence>
<dbReference type="AlphaFoldDB" id="A0A645IYG7"/>
<protein>
    <submittedName>
        <fullName evidence="3">Uncharacterized protein</fullName>
    </submittedName>
</protein>
<keyword evidence="2" id="KW-0812">Transmembrane</keyword>
<dbReference type="NCBIfam" id="TIGR01167">
    <property type="entry name" value="LPXTG_anchor"/>
    <property type="match status" value="1"/>
</dbReference>
<gene>
    <name evidence="3" type="ORF">SDC9_199919</name>
</gene>
<feature type="transmembrane region" description="Helical" evidence="2">
    <location>
        <begin position="137"/>
        <end position="158"/>
    </location>
</feature>
<organism evidence="3">
    <name type="scientific">bioreactor metagenome</name>
    <dbReference type="NCBI Taxonomy" id="1076179"/>
    <lineage>
        <taxon>unclassified sequences</taxon>
        <taxon>metagenomes</taxon>
        <taxon>ecological metagenomes</taxon>
    </lineage>
</organism>
<feature type="region of interest" description="Disordered" evidence="1">
    <location>
        <begin position="74"/>
        <end position="105"/>
    </location>
</feature>
<proteinExistence type="predicted"/>
<accession>A0A645IYG7</accession>
<evidence type="ECO:0000256" key="2">
    <source>
        <dbReference type="SAM" id="Phobius"/>
    </source>
</evidence>
<evidence type="ECO:0000256" key="1">
    <source>
        <dbReference type="SAM" id="MobiDB-lite"/>
    </source>
</evidence>
<keyword evidence="2" id="KW-1133">Transmembrane helix</keyword>
<comment type="caution">
    <text evidence="3">The sequence shown here is derived from an EMBL/GenBank/DDBJ whole genome shotgun (WGS) entry which is preliminary data.</text>
</comment>
<reference evidence="3" key="1">
    <citation type="submission" date="2019-08" db="EMBL/GenBank/DDBJ databases">
        <authorList>
            <person name="Kucharzyk K."/>
            <person name="Murdoch R.W."/>
            <person name="Higgins S."/>
            <person name="Loffler F."/>
        </authorList>
    </citation>
    <scope>NUCLEOTIDE SEQUENCE</scope>
</reference>
<name>A0A645IYG7_9ZZZZ</name>